<evidence type="ECO:0000256" key="2">
    <source>
        <dbReference type="ARBA" id="ARBA00022475"/>
    </source>
</evidence>
<dbReference type="GO" id="GO:0006364">
    <property type="term" value="P:rRNA processing"/>
    <property type="evidence" value="ECO:0007669"/>
    <property type="project" value="TreeGrafter"/>
</dbReference>
<keyword evidence="5" id="KW-0479">Metal-binding</keyword>
<keyword evidence="6" id="KW-0255">Endonuclease</keyword>
<dbReference type="InterPro" id="IPR012340">
    <property type="entry name" value="NA-bd_OB-fold"/>
</dbReference>
<dbReference type="EMBL" id="CP016808">
    <property type="protein sequence ID" value="ANY70371.1"/>
    <property type="molecule type" value="Genomic_DNA"/>
</dbReference>
<dbReference type="SMART" id="SM00316">
    <property type="entry name" value="S1"/>
    <property type="match status" value="1"/>
</dbReference>
<dbReference type="GO" id="GO:0046872">
    <property type="term" value="F:metal ion binding"/>
    <property type="evidence" value="ECO:0007669"/>
    <property type="project" value="UniProtKB-KW"/>
</dbReference>
<dbReference type="RefSeq" id="WP_172455683.1">
    <property type="nucleotide sequence ID" value="NZ_CP016808.1"/>
</dbReference>
<keyword evidence="8" id="KW-0460">Magnesium</keyword>
<dbReference type="CDD" id="cd04453">
    <property type="entry name" value="S1_RNase_E"/>
    <property type="match status" value="1"/>
</dbReference>
<keyword evidence="7" id="KW-0378">Hydrolase</keyword>
<dbReference type="Pfam" id="PF10150">
    <property type="entry name" value="RNase_E_G"/>
    <property type="match status" value="1"/>
</dbReference>
<keyword evidence="10" id="KW-0472">Membrane</keyword>
<evidence type="ECO:0000256" key="7">
    <source>
        <dbReference type="ARBA" id="ARBA00022801"/>
    </source>
</evidence>
<dbReference type="InterPro" id="IPR003029">
    <property type="entry name" value="S1_domain"/>
</dbReference>
<dbReference type="NCBIfam" id="TIGR00757">
    <property type="entry name" value="RNaseEG"/>
    <property type="match status" value="1"/>
</dbReference>
<comment type="cofactor">
    <cofactor evidence="1">
        <name>Mg(2+)</name>
        <dbReference type="ChEBI" id="CHEBI:18420"/>
    </cofactor>
</comment>
<keyword evidence="3" id="KW-0997">Cell inner membrane</keyword>
<feature type="domain" description="S1 motif" evidence="11">
    <location>
        <begin position="38"/>
        <end position="103"/>
    </location>
</feature>
<evidence type="ECO:0000256" key="1">
    <source>
        <dbReference type="ARBA" id="ARBA00001946"/>
    </source>
</evidence>
<dbReference type="GO" id="GO:0004540">
    <property type="term" value="F:RNA nuclease activity"/>
    <property type="evidence" value="ECO:0007669"/>
    <property type="project" value="InterPro"/>
</dbReference>
<keyword evidence="2" id="KW-1003">Cell membrane</keyword>
<keyword evidence="4" id="KW-0540">Nuclease</keyword>
<dbReference type="GO" id="GO:0003723">
    <property type="term" value="F:RNA binding"/>
    <property type="evidence" value="ECO:0007669"/>
    <property type="project" value="UniProtKB-KW"/>
</dbReference>
<gene>
    <name evidence="12" type="ORF">BBD42_30635</name>
</gene>
<dbReference type="InterPro" id="IPR019307">
    <property type="entry name" value="RNA-bd_AU-1/RNase_E/G"/>
</dbReference>
<evidence type="ECO:0000256" key="10">
    <source>
        <dbReference type="ARBA" id="ARBA00023136"/>
    </source>
</evidence>
<dbReference type="PROSITE" id="PS50126">
    <property type="entry name" value="S1"/>
    <property type="match status" value="1"/>
</dbReference>
<dbReference type="SUPFAM" id="SSF50249">
    <property type="entry name" value="Nucleic acid-binding proteins"/>
    <property type="match status" value="1"/>
</dbReference>
<sequence length="413" mass="46046">MKQMLMHSDGEMLQTAVLQDGRLMEFFMERSEKSGLVGNVYKGRVINVLPGMQAAFVDIGLGKNAFLYIDDLLHPNLEKQPETKPSIEELVRPGQELIVQVMKEPLGGKGARVTTHFTLPGRWLVLMPQAGYVGVSRKIAADSERARLRNVGEQLLQGEEGIILRTAASGETEQSLAADVAQLRAIWDRIITQAEVAKAPMGLHMEAGLLRRIVRDTLDMEVEEVWIDDASRLQEAAALLREMTPQLEKRLKLYDKNASLALFDAFDVTRQVHEAFQPNIRLASGGSLIWGETEALTVIDVNTGKFTGATNLEDTVFRTNLEAADEIARLLRLRDVGGIIIIDFIDMENEPNRERIMARLNEWARRDRTKCSVVGWTRLGLMEVTRKKAREGAAGQLTERCPCCGGSGRKLQA</sequence>
<dbReference type="PANTHER" id="PTHR30001:SF1">
    <property type="entry name" value="RIBONUCLEASE E_G-LIKE PROTEIN, CHLOROPLASTIC"/>
    <property type="match status" value="1"/>
</dbReference>
<protein>
    <submittedName>
        <fullName evidence="12">Ribonuclease</fullName>
    </submittedName>
</protein>
<dbReference type="AlphaFoldDB" id="A0A1B2DRP5"/>
<dbReference type="PANTHER" id="PTHR30001">
    <property type="entry name" value="RIBONUCLEASE"/>
    <property type="match status" value="1"/>
</dbReference>
<evidence type="ECO:0000256" key="3">
    <source>
        <dbReference type="ARBA" id="ARBA00022519"/>
    </source>
</evidence>
<dbReference type="GO" id="GO:0004519">
    <property type="term" value="F:endonuclease activity"/>
    <property type="evidence" value="ECO:0007669"/>
    <property type="project" value="UniProtKB-KW"/>
</dbReference>
<evidence type="ECO:0000256" key="6">
    <source>
        <dbReference type="ARBA" id="ARBA00022759"/>
    </source>
</evidence>
<reference evidence="12" key="1">
    <citation type="submission" date="2016-08" db="EMBL/GenBank/DDBJ databases">
        <title>Complete Genome Seqeunce of Paenibacillus sp. BIHB 4019 from tea rhizoplane.</title>
        <authorList>
            <person name="Thakur R."/>
            <person name="Swarnkar M.K."/>
            <person name="Gulati A."/>
        </authorList>
    </citation>
    <scope>NUCLEOTIDE SEQUENCE [LARGE SCALE GENOMIC DNA]</scope>
    <source>
        <strain evidence="12">BIHB4019</strain>
    </source>
</reference>
<accession>A0A1B2DRP5</accession>
<evidence type="ECO:0000256" key="4">
    <source>
        <dbReference type="ARBA" id="ARBA00022722"/>
    </source>
</evidence>
<evidence type="ECO:0000256" key="9">
    <source>
        <dbReference type="ARBA" id="ARBA00022884"/>
    </source>
</evidence>
<keyword evidence="9" id="KW-0694">RNA-binding</keyword>
<evidence type="ECO:0000256" key="8">
    <source>
        <dbReference type="ARBA" id="ARBA00022842"/>
    </source>
</evidence>
<organism evidence="12">
    <name type="scientific">Paenibacillus sp. BIHB 4019</name>
    <dbReference type="NCBI Taxonomy" id="1870819"/>
    <lineage>
        <taxon>Bacteria</taxon>
        <taxon>Bacillati</taxon>
        <taxon>Bacillota</taxon>
        <taxon>Bacilli</taxon>
        <taxon>Bacillales</taxon>
        <taxon>Paenibacillaceae</taxon>
        <taxon>Paenibacillus</taxon>
    </lineage>
</organism>
<proteinExistence type="predicted"/>
<evidence type="ECO:0000259" key="11">
    <source>
        <dbReference type="PROSITE" id="PS50126"/>
    </source>
</evidence>
<dbReference type="GO" id="GO:0005737">
    <property type="term" value="C:cytoplasm"/>
    <property type="evidence" value="ECO:0007669"/>
    <property type="project" value="TreeGrafter"/>
</dbReference>
<name>A0A1B2DRP5_9BACL</name>
<dbReference type="Gene3D" id="2.40.50.140">
    <property type="entry name" value="Nucleic acid-binding proteins"/>
    <property type="match status" value="1"/>
</dbReference>
<dbReference type="InterPro" id="IPR004659">
    <property type="entry name" value="RNase_E/G"/>
</dbReference>
<evidence type="ECO:0000256" key="5">
    <source>
        <dbReference type="ARBA" id="ARBA00022723"/>
    </source>
</evidence>
<dbReference type="GO" id="GO:0016787">
    <property type="term" value="F:hydrolase activity"/>
    <property type="evidence" value="ECO:0007669"/>
    <property type="project" value="UniProtKB-KW"/>
</dbReference>
<evidence type="ECO:0000313" key="12">
    <source>
        <dbReference type="EMBL" id="ANY70371.1"/>
    </source>
</evidence>